<dbReference type="AlphaFoldDB" id="A0A0N8GMV5"/>
<sequence length="213" mass="24291">MSEAYWFGGFRLEKPAELPDALQGLGFQPGWIEEIHWVNALNPPDQTLFHSITLFEWPRLSHPLRLLHLLLNELIHAQRHTLLWVERDSHNHLRAAVLGSPVTVGRFNLPPQYRLLPLPPASGNWPKMLAFWQSHLNLQAEIQTAPNWLIYPPAAEAAIQISFPHAERILPPYSDTCIEQLAAGLETARSLSAGEGLWIDERPPHLALFIERR</sequence>
<comment type="caution">
    <text evidence="1">The sequence shown here is derived from an EMBL/GenBank/DDBJ whole genome shotgun (WGS) entry which is preliminary data.</text>
</comment>
<dbReference type="EMBL" id="LGHJ01000012">
    <property type="protein sequence ID" value="KPL76354.1"/>
    <property type="molecule type" value="Genomic_DNA"/>
</dbReference>
<organism evidence="1 2">
    <name type="scientific">Bellilinea caldifistulae</name>
    <dbReference type="NCBI Taxonomy" id="360411"/>
    <lineage>
        <taxon>Bacteria</taxon>
        <taxon>Bacillati</taxon>
        <taxon>Chloroflexota</taxon>
        <taxon>Anaerolineae</taxon>
        <taxon>Anaerolineales</taxon>
        <taxon>Anaerolineaceae</taxon>
        <taxon>Bellilinea</taxon>
    </lineage>
</organism>
<accession>A0A0N8GMV5</accession>
<gene>
    <name evidence="1" type="ORF">AC812_06745</name>
</gene>
<dbReference type="RefSeq" id="WP_061919396.1">
    <property type="nucleotide sequence ID" value="NZ_DF967971.1"/>
</dbReference>
<proteinExistence type="predicted"/>
<protein>
    <submittedName>
        <fullName evidence="1">Uncharacterized protein</fullName>
    </submittedName>
</protein>
<keyword evidence="2" id="KW-1185">Reference proteome</keyword>
<evidence type="ECO:0000313" key="2">
    <source>
        <dbReference type="Proteomes" id="UP000050514"/>
    </source>
</evidence>
<dbReference type="Proteomes" id="UP000050514">
    <property type="component" value="Unassembled WGS sequence"/>
</dbReference>
<evidence type="ECO:0000313" key="1">
    <source>
        <dbReference type="EMBL" id="KPL76354.1"/>
    </source>
</evidence>
<dbReference type="STRING" id="360411.AC812_06745"/>
<reference evidence="1 2" key="1">
    <citation type="submission" date="2015-07" db="EMBL/GenBank/DDBJ databases">
        <title>Draft genome of Bellilinea caldifistulae DSM 17877.</title>
        <authorList>
            <person name="Hemp J."/>
            <person name="Ward L.M."/>
            <person name="Pace L.A."/>
            <person name="Fischer W.W."/>
        </authorList>
    </citation>
    <scope>NUCLEOTIDE SEQUENCE [LARGE SCALE GENOMIC DNA]</scope>
    <source>
        <strain evidence="1 2">GOMI-1</strain>
    </source>
</reference>
<name>A0A0N8GMV5_9CHLR</name>